<accession>A0A9D4DIN7</accession>
<organism evidence="1 2">
    <name type="scientific">Dreissena polymorpha</name>
    <name type="common">Zebra mussel</name>
    <name type="synonym">Mytilus polymorpha</name>
    <dbReference type="NCBI Taxonomy" id="45954"/>
    <lineage>
        <taxon>Eukaryota</taxon>
        <taxon>Metazoa</taxon>
        <taxon>Spiralia</taxon>
        <taxon>Lophotrochozoa</taxon>
        <taxon>Mollusca</taxon>
        <taxon>Bivalvia</taxon>
        <taxon>Autobranchia</taxon>
        <taxon>Heteroconchia</taxon>
        <taxon>Euheterodonta</taxon>
        <taxon>Imparidentia</taxon>
        <taxon>Neoheterodontei</taxon>
        <taxon>Myida</taxon>
        <taxon>Dreissenoidea</taxon>
        <taxon>Dreissenidae</taxon>
        <taxon>Dreissena</taxon>
    </lineage>
</organism>
<gene>
    <name evidence="1" type="ORF">DPMN_184154</name>
</gene>
<proteinExistence type="predicted"/>
<keyword evidence="2" id="KW-1185">Reference proteome</keyword>
<dbReference type="EMBL" id="JAIWYP010000010">
    <property type="protein sequence ID" value="KAH3749653.1"/>
    <property type="molecule type" value="Genomic_DNA"/>
</dbReference>
<evidence type="ECO:0000313" key="1">
    <source>
        <dbReference type="EMBL" id="KAH3749653.1"/>
    </source>
</evidence>
<sequence length="61" mass="6891">MCLESCLNVSGSGKLLRDTVDRIVSGGTDQYVKVWSVVVQLERKKLFVNVTLVIKVRRQLI</sequence>
<dbReference type="AlphaFoldDB" id="A0A9D4DIN7"/>
<comment type="caution">
    <text evidence="1">The sequence shown here is derived from an EMBL/GenBank/DDBJ whole genome shotgun (WGS) entry which is preliminary data.</text>
</comment>
<evidence type="ECO:0000313" key="2">
    <source>
        <dbReference type="Proteomes" id="UP000828390"/>
    </source>
</evidence>
<reference evidence="1" key="1">
    <citation type="journal article" date="2019" name="bioRxiv">
        <title>The Genome of the Zebra Mussel, Dreissena polymorpha: A Resource for Invasive Species Research.</title>
        <authorList>
            <person name="McCartney M.A."/>
            <person name="Auch B."/>
            <person name="Kono T."/>
            <person name="Mallez S."/>
            <person name="Zhang Y."/>
            <person name="Obille A."/>
            <person name="Becker A."/>
            <person name="Abrahante J.E."/>
            <person name="Garbe J."/>
            <person name="Badalamenti J.P."/>
            <person name="Herman A."/>
            <person name="Mangelson H."/>
            <person name="Liachko I."/>
            <person name="Sullivan S."/>
            <person name="Sone E.D."/>
            <person name="Koren S."/>
            <person name="Silverstein K.A.T."/>
            <person name="Beckman K.B."/>
            <person name="Gohl D.M."/>
        </authorList>
    </citation>
    <scope>NUCLEOTIDE SEQUENCE</scope>
    <source>
        <strain evidence="1">Duluth1</strain>
        <tissue evidence="1">Whole animal</tissue>
    </source>
</reference>
<protein>
    <submittedName>
        <fullName evidence="1">Uncharacterized protein</fullName>
    </submittedName>
</protein>
<name>A0A9D4DIN7_DREPO</name>
<dbReference type="Proteomes" id="UP000828390">
    <property type="component" value="Unassembled WGS sequence"/>
</dbReference>
<reference evidence="1" key="2">
    <citation type="submission" date="2020-11" db="EMBL/GenBank/DDBJ databases">
        <authorList>
            <person name="McCartney M.A."/>
            <person name="Auch B."/>
            <person name="Kono T."/>
            <person name="Mallez S."/>
            <person name="Becker A."/>
            <person name="Gohl D.M."/>
            <person name="Silverstein K.A.T."/>
            <person name="Koren S."/>
            <person name="Bechman K.B."/>
            <person name="Herman A."/>
            <person name="Abrahante J.E."/>
            <person name="Garbe J."/>
        </authorList>
    </citation>
    <scope>NUCLEOTIDE SEQUENCE</scope>
    <source>
        <strain evidence="1">Duluth1</strain>
        <tissue evidence="1">Whole animal</tissue>
    </source>
</reference>